<reference evidence="8" key="1">
    <citation type="journal article" date="2014" name="Int. J. Syst. Evol. Microbiol.">
        <title>Complete genome sequence of Corynebacterium casei LMG S-19264T (=DSM 44701T), isolated from a smear-ripened cheese.</title>
        <authorList>
            <consortium name="US DOE Joint Genome Institute (JGI-PGF)"/>
            <person name="Walter F."/>
            <person name="Albersmeier A."/>
            <person name="Kalinowski J."/>
            <person name="Ruckert C."/>
        </authorList>
    </citation>
    <scope>NUCLEOTIDE SEQUENCE</scope>
    <source>
        <strain evidence="8">CGMCC 1.12408</strain>
    </source>
</reference>
<dbReference type="PANTHER" id="PTHR23523">
    <property type="match status" value="1"/>
</dbReference>
<feature type="transmembrane region" description="Helical" evidence="6">
    <location>
        <begin position="168"/>
        <end position="191"/>
    </location>
</feature>
<dbReference type="InterPro" id="IPR011701">
    <property type="entry name" value="MFS"/>
</dbReference>
<evidence type="ECO:0000256" key="3">
    <source>
        <dbReference type="ARBA" id="ARBA00022692"/>
    </source>
</evidence>
<dbReference type="InterPro" id="IPR052524">
    <property type="entry name" value="MFS_Cyanate_Porter"/>
</dbReference>
<dbReference type="Proteomes" id="UP000613512">
    <property type="component" value="Unassembled WGS sequence"/>
</dbReference>
<feature type="transmembrane region" description="Helical" evidence="6">
    <location>
        <begin position="372"/>
        <end position="393"/>
    </location>
</feature>
<feature type="transmembrane region" description="Helical" evidence="6">
    <location>
        <begin position="104"/>
        <end position="125"/>
    </location>
</feature>
<dbReference type="RefSeq" id="WP_188383446.1">
    <property type="nucleotide sequence ID" value="NZ_BMEY01000003.1"/>
</dbReference>
<evidence type="ECO:0000256" key="1">
    <source>
        <dbReference type="ARBA" id="ARBA00004651"/>
    </source>
</evidence>
<dbReference type="InterPro" id="IPR020846">
    <property type="entry name" value="MFS_dom"/>
</dbReference>
<protein>
    <submittedName>
        <fullName evidence="8">Transporter YycB</fullName>
    </submittedName>
</protein>
<dbReference type="EMBL" id="BMEY01000003">
    <property type="protein sequence ID" value="GGA66939.1"/>
    <property type="molecule type" value="Genomic_DNA"/>
</dbReference>
<evidence type="ECO:0000259" key="7">
    <source>
        <dbReference type="PROSITE" id="PS50850"/>
    </source>
</evidence>
<keyword evidence="2" id="KW-0813">Transport</keyword>
<dbReference type="Gene3D" id="1.20.1250.20">
    <property type="entry name" value="MFS general substrate transporter like domains"/>
    <property type="match status" value="2"/>
</dbReference>
<sequence length="399" mass="43134">MSLEQQEIRENQLYKFLLITGIILVAFNLRPAITSVGPLMSTIRDDLGLSNWSVGLLTSLPLIVFAIMSPISAKLGNRYSNEVVMLFGLIFIIVGIATRSASTIILLFAGTLLIGVGIAVCNVLLPGVIKDKFPLKVGLMTSVYSTSMGVLAAAASGISFPLASNYNLGWQLALLIWAIPAFLAMIVWLFVTKNKQGKSTETQFLTETNTNLWRSPLAWQIAFYMGFQSFQFYVVVTWLPEILHSTGMTMETAGWMLSFTQFIGIPASFIVPVLAGKFASQRILVVIMGAFSVLGYSGLLLGTNYVTMLISIIFIGIALSGTFSLALTFLGLRAKTAKQSSALSGMAQAFGYILAAVGPIFIGYLFDLTKAWTTPIVTLIITSILVIVVGLGAGRNKYV</sequence>
<feature type="transmembrane region" description="Helical" evidence="6">
    <location>
        <begin position="283"/>
        <end position="302"/>
    </location>
</feature>
<name>A0A916RRM8_9BACI</name>
<evidence type="ECO:0000313" key="8">
    <source>
        <dbReference type="EMBL" id="GGA66939.1"/>
    </source>
</evidence>
<dbReference type="PROSITE" id="PS50850">
    <property type="entry name" value="MFS"/>
    <property type="match status" value="1"/>
</dbReference>
<comment type="caution">
    <text evidence="8">The sequence shown here is derived from an EMBL/GenBank/DDBJ whole genome shotgun (WGS) entry which is preliminary data.</text>
</comment>
<evidence type="ECO:0000256" key="2">
    <source>
        <dbReference type="ARBA" id="ARBA00022448"/>
    </source>
</evidence>
<gene>
    <name evidence="8" type="primary">yycB</name>
    <name evidence="8" type="ORF">GCM10008025_08490</name>
</gene>
<feature type="transmembrane region" description="Helical" evidence="6">
    <location>
        <begin position="308"/>
        <end position="330"/>
    </location>
</feature>
<feature type="transmembrane region" description="Helical" evidence="6">
    <location>
        <begin position="49"/>
        <end position="67"/>
    </location>
</feature>
<dbReference type="GO" id="GO:0022857">
    <property type="term" value="F:transmembrane transporter activity"/>
    <property type="evidence" value="ECO:0007669"/>
    <property type="project" value="InterPro"/>
</dbReference>
<feature type="transmembrane region" description="Helical" evidence="6">
    <location>
        <begin position="79"/>
        <end position="98"/>
    </location>
</feature>
<keyword evidence="5 6" id="KW-0472">Membrane</keyword>
<evidence type="ECO:0000256" key="4">
    <source>
        <dbReference type="ARBA" id="ARBA00022989"/>
    </source>
</evidence>
<reference evidence="8" key="2">
    <citation type="submission" date="2020-09" db="EMBL/GenBank/DDBJ databases">
        <authorList>
            <person name="Sun Q."/>
            <person name="Zhou Y."/>
        </authorList>
    </citation>
    <scope>NUCLEOTIDE SEQUENCE</scope>
    <source>
        <strain evidence="8">CGMCC 1.12408</strain>
    </source>
</reference>
<keyword evidence="9" id="KW-1185">Reference proteome</keyword>
<feature type="transmembrane region" description="Helical" evidence="6">
    <location>
        <begin position="221"/>
        <end position="240"/>
    </location>
</feature>
<evidence type="ECO:0000256" key="6">
    <source>
        <dbReference type="SAM" id="Phobius"/>
    </source>
</evidence>
<feature type="transmembrane region" description="Helical" evidence="6">
    <location>
        <begin position="12"/>
        <end position="29"/>
    </location>
</feature>
<evidence type="ECO:0000313" key="9">
    <source>
        <dbReference type="Proteomes" id="UP000613512"/>
    </source>
</evidence>
<feature type="transmembrane region" description="Helical" evidence="6">
    <location>
        <begin position="342"/>
        <end position="366"/>
    </location>
</feature>
<evidence type="ECO:0000256" key="5">
    <source>
        <dbReference type="ARBA" id="ARBA00023136"/>
    </source>
</evidence>
<dbReference type="InterPro" id="IPR036259">
    <property type="entry name" value="MFS_trans_sf"/>
</dbReference>
<accession>A0A916RRM8</accession>
<keyword evidence="3 6" id="KW-0812">Transmembrane</keyword>
<dbReference type="SUPFAM" id="SSF103473">
    <property type="entry name" value="MFS general substrate transporter"/>
    <property type="match status" value="1"/>
</dbReference>
<dbReference type="GO" id="GO:0005886">
    <property type="term" value="C:plasma membrane"/>
    <property type="evidence" value="ECO:0007669"/>
    <property type="project" value="UniProtKB-SubCell"/>
</dbReference>
<proteinExistence type="predicted"/>
<dbReference type="AlphaFoldDB" id="A0A916RRM8"/>
<feature type="transmembrane region" description="Helical" evidence="6">
    <location>
        <begin position="137"/>
        <end position="162"/>
    </location>
</feature>
<dbReference type="Pfam" id="PF07690">
    <property type="entry name" value="MFS_1"/>
    <property type="match status" value="1"/>
</dbReference>
<dbReference type="PANTHER" id="PTHR23523:SF2">
    <property type="entry name" value="2-NITROIMIDAZOLE TRANSPORTER"/>
    <property type="match status" value="1"/>
</dbReference>
<dbReference type="CDD" id="cd17339">
    <property type="entry name" value="MFS_NIMT_CynX_like"/>
    <property type="match status" value="1"/>
</dbReference>
<feature type="transmembrane region" description="Helical" evidence="6">
    <location>
        <begin position="252"/>
        <end position="276"/>
    </location>
</feature>
<feature type="domain" description="Major facilitator superfamily (MFS) profile" evidence="7">
    <location>
        <begin position="14"/>
        <end position="397"/>
    </location>
</feature>
<comment type="subcellular location">
    <subcellularLocation>
        <location evidence="1">Cell membrane</location>
        <topology evidence="1">Multi-pass membrane protein</topology>
    </subcellularLocation>
</comment>
<keyword evidence="4 6" id="KW-1133">Transmembrane helix</keyword>
<organism evidence="8 9">
    <name type="scientific">Ornithinibacillus halotolerans</name>
    <dbReference type="NCBI Taxonomy" id="1274357"/>
    <lineage>
        <taxon>Bacteria</taxon>
        <taxon>Bacillati</taxon>
        <taxon>Bacillota</taxon>
        <taxon>Bacilli</taxon>
        <taxon>Bacillales</taxon>
        <taxon>Bacillaceae</taxon>
        <taxon>Ornithinibacillus</taxon>
    </lineage>
</organism>